<dbReference type="PANTHER" id="PTHR36919">
    <property type="entry name" value="BLR1215 PROTEIN"/>
    <property type="match status" value="1"/>
</dbReference>
<reference evidence="2 3" key="1">
    <citation type="submission" date="2019-07" db="EMBL/GenBank/DDBJ databases">
        <authorList>
            <person name="Kim J."/>
        </authorList>
    </citation>
    <scope>NUCLEOTIDE SEQUENCE [LARGE SCALE GENOMIC DNA]</scope>
    <source>
        <strain evidence="2 3">MJ1a</strain>
    </source>
</reference>
<dbReference type="Gene3D" id="2.40.128.520">
    <property type="match status" value="1"/>
</dbReference>
<comment type="caution">
    <text evidence="2">The sequence shown here is derived from an EMBL/GenBank/DDBJ whole genome shotgun (WGS) entry which is preliminary data.</text>
</comment>
<accession>A0A563U5V9</accession>
<feature type="domain" description="DUF2147" evidence="1">
    <location>
        <begin position="28"/>
        <end position="138"/>
    </location>
</feature>
<dbReference type="PANTHER" id="PTHR36919:SF2">
    <property type="entry name" value="BLL6627 PROTEIN"/>
    <property type="match status" value="1"/>
</dbReference>
<protein>
    <submittedName>
        <fullName evidence="2">DUF2147 domain-containing protein</fullName>
    </submittedName>
</protein>
<proteinExistence type="predicted"/>
<gene>
    <name evidence="2" type="ORF">FPZ42_06755</name>
</gene>
<organism evidence="2 3">
    <name type="scientific">Mucilaginibacter achroorhodeus</name>
    <dbReference type="NCBI Taxonomy" id="2599294"/>
    <lineage>
        <taxon>Bacteria</taxon>
        <taxon>Pseudomonadati</taxon>
        <taxon>Bacteroidota</taxon>
        <taxon>Sphingobacteriia</taxon>
        <taxon>Sphingobacteriales</taxon>
        <taxon>Sphingobacteriaceae</taxon>
        <taxon>Mucilaginibacter</taxon>
    </lineage>
</organism>
<dbReference type="EMBL" id="VOEI01000002">
    <property type="protein sequence ID" value="TWR26731.1"/>
    <property type="molecule type" value="Genomic_DNA"/>
</dbReference>
<dbReference type="InterPro" id="IPR019223">
    <property type="entry name" value="DUF2147"/>
</dbReference>
<dbReference type="Proteomes" id="UP000318010">
    <property type="component" value="Unassembled WGS sequence"/>
</dbReference>
<dbReference type="RefSeq" id="WP_146269736.1">
    <property type="nucleotide sequence ID" value="NZ_VOEI01000002.1"/>
</dbReference>
<evidence type="ECO:0000259" key="1">
    <source>
        <dbReference type="Pfam" id="PF09917"/>
    </source>
</evidence>
<evidence type="ECO:0000313" key="3">
    <source>
        <dbReference type="Proteomes" id="UP000318010"/>
    </source>
</evidence>
<sequence>MKKLLSSFLFLSFSKMLFSQSNADKIIGTWYSPVKTGKVRIYKTQQKYFGKLVELKDSLDKEGKPMLDVNNPDVAKRNKPLVGITLLSDITYDTRKKRWKGKLYDYDGGKGKTYDSYLTITQTGDLNIKGFWGLSFFGLNPGLTLQKVAEK</sequence>
<evidence type="ECO:0000313" key="2">
    <source>
        <dbReference type="EMBL" id="TWR26731.1"/>
    </source>
</evidence>
<dbReference type="OrthoDB" id="9814399at2"/>
<keyword evidence="3" id="KW-1185">Reference proteome</keyword>
<dbReference type="Pfam" id="PF09917">
    <property type="entry name" value="DUF2147"/>
    <property type="match status" value="1"/>
</dbReference>
<dbReference type="AlphaFoldDB" id="A0A563U5V9"/>
<name>A0A563U5V9_9SPHI</name>